<dbReference type="GO" id="GO:0016757">
    <property type="term" value="F:glycosyltransferase activity"/>
    <property type="evidence" value="ECO:0007669"/>
    <property type="project" value="TreeGrafter"/>
</dbReference>
<dbReference type="Proteomes" id="UP001144323">
    <property type="component" value="Unassembled WGS sequence"/>
</dbReference>
<proteinExistence type="predicted"/>
<sequence length="451" mass="48673">MVQDGAEKSLTAGEPPIVYDVTRLVTRALNAAPNGIDRVDFLLARHFLEKGATPLACTALGPRLGDADRALATLGAIESCWRETADAESDAAYRFVVDALRGRADAPAQARITSESLVARVLRNGGALRDWGLRLGRPPRMAPPGAVYVNATQFLLDRPWHVRWLAARPDVKTVAFVHDLLPIDHPEFFRPGEAALHPRRHRNICRLASGVVVASRAVARRFEDFAKENGRERLPICVAPLPVAPVFAQAATAPDELAGVAYFVACGTIEPRKNHLLLLNVWRELAARGDAPKLVIIGKRGWLNENVVDMLQRCPRLRAHVIEASGLSTPGLRRLMAGARALLMPSFGEGFGLPVAEALAAGTPVVASDLEVFREIAGAGPAYLHPLDGPGWMQAVQDFAAPGSPRRAAALARMAGGGFVASPVMFLKTVDAFIEERASVRDESQRRDQGP</sequence>
<dbReference type="CDD" id="cd03809">
    <property type="entry name" value="GT4_MtfB-like"/>
    <property type="match status" value="1"/>
</dbReference>
<dbReference type="EMBL" id="BSEC01000001">
    <property type="protein sequence ID" value="GLI91591.1"/>
    <property type="molecule type" value="Genomic_DNA"/>
</dbReference>
<dbReference type="PANTHER" id="PTHR46401">
    <property type="entry name" value="GLYCOSYLTRANSFERASE WBBK-RELATED"/>
    <property type="match status" value="1"/>
</dbReference>
<dbReference type="Pfam" id="PF13692">
    <property type="entry name" value="Glyco_trans_1_4"/>
    <property type="match status" value="1"/>
</dbReference>
<gene>
    <name evidence="2" type="primary">wcbB</name>
    <name evidence="2" type="ORF">LMG27198_05830</name>
</gene>
<comment type="caution">
    <text evidence="2">The sequence shown here is derived from an EMBL/GenBank/DDBJ whole genome shotgun (WGS) entry which is preliminary data.</text>
</comment>
<keyword evidence="1" id="KW-0808">Transferase</keyword>
<protein>
    <submittedName>
        <fullName evidence="2">Capsular polysaccharide glycosyltransferase biosynthesis protein</fullName>
    </submittedName>
</protein>
<evidence type="ECO:0000256" key="1">
    <source>
        <dbReference type="ARBA" id="ARBA00022679"/>
    </source>
</evidence>
<organism evidence="2 3">
    <name type="scientific">Methylocystis echinoides</name>
    <dbReference type="NCBI Taxonomy" id="29468"/>
    <lineage>
        <taxon>Bacteria</taxon>
        <taxon>Pseudomonadati</taxon>
        <taxon>Pseudomonadota</taxon>
        <taxon>Alphaproteobacteria</taxon>
        <taxon>Hyphomicrobiales</taxon>
        <taxon>Methylocystaceae</taxon>
        <taxon>Methylocystis</taxon>
    </lineage>
</organism>
<reference evidence="2" key="1">
    <citation type="journal article" date="2023" name="Int. J. Syst. Evol. Microbiol.">
        <title>Methylocystis iwaonis sp. nov., a type II methane-oxidizing bacterium from surface soil of a rice paddy field in Japan, and emended description of the genus Methylocystis (ex Whittenbury et al. 1970) Bowman et al. 1993.</title>
        <authorList>
            <person name="Kaise H."/>
            <person name="Sawadogo J.B."/>
            <person name="Alam M.S."/>
            <person name="Ueno C."/>
            <person name="Dianou D."/>
            <person name="Shinjo R."/>
            <person name="Asakawa S."/>
        </authorList>
    </citation>
    <scope>NUCLEOTIDE SEQUENCE</scope>
    <source>
        <strain evidence="2">LMG27198</strain>
    </source>
</reference>
<dbReference type="Gene3D" id="3.40.50.2000">
    <property type="entry name" value="Glycogen Phosphorylase B"/>
    <property type="match status" value="1"/>
</dbReference>
<accession>A0A9W6GRJ6</accession>
<dbReference type="RefSeq" id="WP_281800304.1">
    <property type="nucleotide sequence ID" value="NZ_BSEC01000001.1"/>
</dbReference>
<evidence type="ECO:0000313" key="2">
    <source>
        <dbReference type="EMBL" id="GLI91591.1"/>
    </source>
</evidence>
<dbReference type="PANTHER" id="PTHR46401:SF2">
    <property type="entry name" value="GLYCOSYLTRANSFERASE WBBK-RELATED"/>
    <property type="match status" value="1"/>
</dbReference>
<dbReference type="AlphaFoldDB" id="A0A9W6GRJ6"/>
<keyword evidence="3" id="KW-1185">Reference proteome</keyword>
<name>A0A9W6GRJ6_9HYPH</name>
<evidence type="ECO:0000313" key="3">
    <source>
        <dbReference type="Proteomes" id="UP001144323"/>
    </source>
</evidence>
<dbReference type="SUPFAM" id="SSF53756">
    <property type="entry name" value="UDP-Glycosyltransferase/glycogen phosphorylase"/>
    <property type="match status" value="1"/>
</dbReference>